<dbReference type="EMBL" id="HBUF01353161">
    <property type="protein sequence ID" value="CAG6715435.1"/>
    <property type="molecule type" value="Transcribed_RNA"/>
</dbReference>
<name>A0A8D8UXY9_9HEMI</name>
<organism evidence="1">
    <name type="scientific">Cacopsylla melanoneura</name>
    <dbReference type="NCBI Taxonomy" id="428564"/>
    <lineage>
        <taxon>Eukaryota</taxon>
        <taxon>Metazoa</taxon>
        <taxon>Ecdysozoa</taxon>
        <taxon>Arthropoda</taxon>
        <taxon>Hexapoda</taxon>
        <taxon>Insecta</taxon>
        <taxon>Pterygota</taxon>
        <taxon>Neoptera</taxon>
        <taxon>Paraneoptera</taxon>
        <taxon>Hemiptera</taxon>
        <taxon>Sternorrhyncha</taxon>
        <taxon>Psylloidea</taxon>
        <taxon>Psyllidae</taxon>
        <taxon>Psyllinae</taxon>
        <taxon>Cacopsylla</taxon>
    </lineage>
</organism>
<accession>A0A8D8UXY9</accession>
<protein>
    <submittedName>
        <fullName evidence="1">Uncharacterized protein</fullName>
    </submittedName>
</protein>
<sequence length="108" mass="11550">MFCLDSDSFFFKTVTGSSLDTSLPSSRISSGCFFLTWIASRRASQKVRGGLKGHEILWDIVGPLFEQLAVGTCVACSGPTTVIPSLLIVTSSKLSSVELDANVCLIDD</sequence>
<reference evidence="1" key="1">
    <citation type="submission" date="2021-05" db="EMBL/GenBank/DDBJ databases">
        <authorList>
            <person name="Alioto T."/>
            <person name="Alioto T."/>
            <person name="Gomez Garrido J."/>
        </authorList>
    </citation>
    <scope>NUCLEOTIDE SEQUENCE</scope>
</reference>
<dbReference type="AlphaFoldDB" id="A0A8D8UXY9"/>
<evidence type="ECO:0000313" key="1">
    <source>
        <dbReference type="EMBL" id="CAG6715435.1"/>
    </source>
</evidence>
<proteinExistence type="predicted"/>
<dbReference type="EMBL" id="HBUF01353163">
    <property type="protein sequence ID" value="CAG6715443.1"/>
    <property type="molecule type" value="Transcribed_RNA"/>
</dbReference>